<proteinExistence type="predicted"/>
<dbReference type="Gene3D" id="2.40.50.1020">
    <property type="entry name" value="LytTr DNA-binding domain"/>
    <property type="match status" value="2"/>
</dbReference>
<keyword evidence="2" id="KW-1185">Reference proteome</keyword>
<evidence type="ECO:0000313" key="2">
    <source>
        <dbReference type="Proteomes" id="UP001174205"/>
    </source>
</evidence>
<name>A0ABT8JIG5_9BACL</name>
<dbReference type="EMBL" id="JAROCD010000011">
    <property type="protein sequence ID" value="MDN4603944.1"/>
    <property type="molecule type" value="Genomic_DNA"/>
</dbReference>
<evidence type="ECO:0008006" key="3">
    <source>
        <dbReference type="Google" id="ProtNLM"/>
    </source>
</evidence>
<organism evidence="1 2">
    <name type="scientific">Paenibacillus vandeheii</name>
    <dbReference type="NCBI Taxonomy" id="3035917"/>
    <lineage>
        <taxon>Bacteria</taxon>
        <taxon>Bacillati</taxon>
        <taxon>Bacillota</taxon>
        <taxon>Bacilli</taxon>
        <taxon>Bacillales</taxon>
        <taxon>Paenibacillaceae</taxon>
        <taxon>Paenibacillus</taxon>
    </lineage>
</organism>
<gene>
    <name evidence="1" type="ORF">P5G61_22065</name>
</gene>
<comment type="caution">
    <text evidence="1">The sequence shown here is derived from an EMBL/GenBank/DDBJ whole genome shotgun (WGS) entry which is preliminary data.</text>
</comment>
<dbReference type="RefSeq" id="WP_024630927.1">
    <property type="nucleotide sequence ID" value="NZ_JAROCD010000011.1"/>
</dbReference>
<accession>A0ABT8JIG5</accession>
<protein>
    <recommendedName>
        <fullName evidence="3">HTH LytTR-type domain-containing protein</fullName>
    </recommendedName>
</protein>
<evidence type="ECO:0000313" key="1">
    <source>
        <dbReference type="EMBL" id="MDN4603944.1"/>
    </source>
</evidence>
<sequence length="247" mass="29120">MSLLALVYDPDQNGQLTNIRMEDTLYIESVNRTITFHHINGKAYKSPQRLEDFDKSTLLKYMKLVRLDHRNFIKVSAIQHFVKETGIVYFDDDPNDSSLIGHVAERNREFLDLTLQTKDEPLELFALVIDDIQNELININIDDCLLIETVNRTITFHHKNGTTYQAPQKMKDFSNSRFLKKNRMLRLDHRNYIQLTYIRVFDIKNGLVYFEEKPKPWSKKAHVAGKNRAFLEMQLQMSDEDLLIVNR</sequence>
<reference evidence="1" key="1">
    <citation type="submission" date="2023-03" db="EMBL/GenBank/DDBJ databases">
        <title>MT1 and MT2 Draft Genomes of Novel Species.</title>
        <authorList>
            <person name="Venkateswaran K."/>
        </authorList>
    </citation>
    <scope>NUCLEOTIDE SEQUENCE</scope>
    <source>
        <strain evidence="1">F6_3S_P_1C</strain>
    </source>
</reference>
<dbReference type="Proteomes" id="UP001174205">
    <property type="component" value="Unassembled WGS sequence"/>
</dbReference>